<sequence length="403" mass="43736">MDWSFDIRSALLVGALLTLLIGAVLLVVARALPADYRSSLNWWVLATLLQPAGFVLLSLRDQVSPWISIVIANGCIALAFAAYATSLLRFYRLPPRPVLLGGLTLVALAISLHWGVLQPRFTERLIAISVVMSAVLGYCAWILYRRADARGPLRHVAGGAFAVAAAIMAYRAVILLFDPTQVTTIFQLTHVQLLTYAVGAVLPVVATVGFLLLCTERSQRELERAARVDYLTGCYNRRAIEELGAQAMAAARRHGTPLAVLVLDIDHFKRINDELGHAAGDEALVQAVHRLREDLRTEDVLGRLGGEEFILLLPNTDSASAVSAAERIRQAFSGTPLRLGEDARTVTLSIGAAVLAPADRKFSQLLQRADRAMYAAKNAGRDLVMADAMSGWENAPGERAPRA</sequence>
<dbReference type="AlphaFoldDB" id="A0A5C4RQ64"/>
<reference evidence="5 6" key="1">
    <citation type="submission" date="2019-03" db="EMBL/GenBank/DDBJ databases">
        <title>Arenimonas daejeonensis sp. nov., isolated from compost.</title>
        <authorList>
            <person name="Jeon C.O."/>
        </authorList>
    </citation>
    <scope>NUCLEOTIDE SEQUENCE [LARGE SCALE GENOMIC DNA]</scope>
    <source>
        <strain evidence="5 6">R29</strain>
    </source>
</reference>
<keyword evidence="3" id="KW-1133">Transmembrane helix</keyword>
<dbReference type="GO" id="GO:0052621">
    <property type="term" value="F:diguanylate cyclase activity"/>
    <property type="evidence" value="ECO:0007669"/>
    <property type="project" value="UniProtKB-EC"/>
</dbReference>
<feature type="transmembrane region" description="Helical" evidence="3">
    <location>
        <begin position="97"/>
        <end position="114"/>
    </location>
</feature>
<accession>A0A5C4RQ64</accession>
<feature type="transmembrane region" description="Helical" evidence="3">
    <location>
        <begin position="12"/>
        <end position="33"/>
    </location>
</feature>
<feature type="transmembrane region" description="Helical" evidence="3">
    <location>
        <begin position="40"/>
        <end position="59"/>
    </location>
</feature>
<dbReference type="PANTHER" id="PTHR45138">
    <property type="entry name" value="REGULATORY COMPONENTS OF SENSORY TRANSDUCTION SYSTEM"/>
    <property type="match status" value="1"/>
</dbReference>
<dbReference type="FunFam" id="3.30.70.270:FF:000001">
    <property type="entry name" value="Diguanylate cyclase domain protein"/>
    <property type="match status" value="1"/>
</dbReference>
<evidence type="ECO:0000259" key="4">
    <source>
        <dbReference type="PROSITE" id="PS50887"/>
    </source>
</evidence>
<feature type="domain" description="GGDEF" evidence="4">
    <location>
        <begin position="256"/>
        <end position="389"/>
    </location>
</feature>
<dbReference type="InterPro" id="IPR000160">
    <property type="entry name" value="GGDEF_dom"/>
</dbReference>
<dbReference type="EC" id="2.7.7.65" evidence="2"/>
<comment type="cofactor">
    <cofactor evidence="1">
        <name>Mg(2+)</name>
        <dbReference type="ChEBI" id="CHEBI:18420"/>
    </cofactor>
</comment>
<evidence type="ECO:0000256" key="1">
    <source>
        <dbReference type="ARBA" id="ARBA00001946"/>
    </source>
</evidence>
<feature type="transmembrane region" description="Helical" evidence="3">
    <location>
        <begin position="126"/>
        <end position="144"/>
    </location>
</feature>
<name>A0A5C4RQ64_9GAMM</name>
<gene>
    <name evidence="5" type="ORF">E1B00_13470</name>
</gene>
<dbReference type="PROSITE" id="PS50887">
    <property type="entry name" value="GGDEF"/>
    <property type="match status" value="1"/>
</dbReference>
<dbReference type="GO" id="GO:0043709">
    <property type="term" value="P:cell adhesion involved in single-species biofilm formation"/>
    <property type="evidence" value="ECO:0007669"/>
    <property type="project" value="TreeGrafter"/>
</dbReference>
<evidence type="ECO:0000313" key="5">
    <source>
        <dbReference type="EMBL" id="TNJ33300.1"/>
    </source>
</evidence>
<dbReference type="Proteomes" id="UP000305760">
    <property type="component" value="Unassembled WGS sequence"/>
</dbReference>
<evidence type="ECO:0000256" key="2">
    <source>
        <dbReference type="ARBA" id="ARBA00012528"/>
    </source>
</evidence>
<feature type="transmembrane region" description="Helical" evidence="3">
    <location>
        <begin position="65"/>
        <end position="85"/>
    </location>
</feature>
<protein>
    <recommendedName>
        <fullName evidence="2">diguanylate cyclase</fullName>
        <ecNumber evidence="2">2.7.7.65</ecNumber>
    </recommendedName>
</protein>
<dbReference type="Pfam" id="PF00990">
    <property type="entry name" value="GGDEF"/>
    <property type="match status" value="1"/>
</dbReference>
<dbReference type="GO" id="GO:0005886">
    <property type="term" value="C:plasma membrane"/>
    <property type="evidence" value="ECO:0007669"/>
    <property type="project" value="TreeGrafter"/>
</dbReference>
<organism evidence="5 6">
    <name type="scientific">Arenimonas terrae</name>
    <dbReference type="NCBI Taxonomy" id="2546226"/>
    <lineage>
        <taxon>Bacteria</taxon>
        <taxon>Pseudomonadati</taxon>
        <taxon>Pseudomonadota</taxon>
        <taxon>Gammaproteobacteria</taxon>
        <taxon>Lysobacterales</taxon>
        <taxon>Lysobacteraceae</taxon>
        <taxon>Arenimonas</taxon>
    </lineage>
</organism>
<dbReference type="PANTHER" id="PTHR45138:SF24">
    <property type="entry name" value="DIGUANYLATE CYCLASE DGCC-RELATED"/>
    <property type="match status" value="1"/>
</dbReference>
<feature type="transmembrane region" description="Helical" evidence="3">
    <location>
        <begin position="193"/>
        <end position="214"/>
    </location>
</feature>
<evidence type="ECO:0000313" key="6">
    <source>
        <dbReference type="Proteomes" id="UP000305760"/>
    </source>
</evidence>
<dbReference type="SMART" id="SM00267">
    <property type="entry name" value="GGDEF"/>
    <property type="match status" value="1"/>
</dbReference>
<dbReference type="EMBL" id="SMDR01000003">
    <property type="protein sequence ID" value="TNJ33300.1"/>
    <property type="molecule type" value="Genomic_DNA"/>
</dbReference>
<dbReference type="RefSeq" id="WP_139449623.1">
    <property type="nucleotide sequence ID" value="NZ_SMDR01000003.1"/>
</dbReference>
<dbReference type="InterPro" id="IPR050469">
    <property type="entry name" value="Diguanylate_Cyclase"/>
</dbReference>
<dbReference type="NCBIfam" id="TIGR00254">
    <property type="entry name" value="GGDEF"/>
    <property type="match status" value="1"/>
</dbReference>
<comment type="caution">
    <text evidence="5">The sequence shown here is derived from an EMBL/GenBank/DDBJ whole genome shotgun (WGS) entry which is preliminary data.</text>
</comment>
<keyword evidence="6" id="KW-1185">Reference proteome</keyword>
<evidence type="ECO:0000256" key="3">
    <source>
        <dbReference type="SAM" id="Phobius"/>
    </source>
</evidence>
<proteinExistence type="predicted"/>
<dbReference type="OrthoDB" id="9803824at2"/>
<dbReference type="SUPFAM" id="SSF55073">
    <property type="entry name" value="Nucleotide cyclase"/>
    <property type="match status" value="1"/>
</dbReference>
<feature type="transmembrane region" description="Helical" evidence="3">
    <location>
        <begin position="156"/>
        <end position="173"/>
    </location>
</feature>
<dbReference type="InterPro" id="IPR029787">
    <property type="entry name" value="Nucleotide_cyclase"/>
</dbReference>
<dbReference type="CDD" id="cd01949">
    <property type="entry name" value="GGDEF"/>
    <property type="match status" value="1"/>
</dbReference>
<keyword evidence="3" id="KW-0472">Membrane</keyword>
<dbReference type="Gene3D" id="3.30.70.270">
    <property type="match status" value="1"/>
</dbReference>
<dbReference type="InterPro" id="IPR043128">
    <property type="entry name" value="Rev_trsase/Diguanyl_cyclase"/>
</dbReference>
<dbReference type="GO" id="GO:1902201">
    <property type="term" value="P:negative regulation of bacterial-type flagellum-dependent cell motility"/>
    <property type="evidence" value="ECO:0007669"/>
    <property type="project" value="TreeGrafter"/>
</dbReference>
<keyword evidence="3" id="KW-0812">Transmembrane</keyword>